<dbReference type="Gene3D" id="1.10.10.60">
    <property type="entry name" value="Homeodomain-like"/>
    <property type="match status" value="1"/>
</dbReference>
<protein>
    <recommendedName>
        <fullName evidence="8">Homeobox domain-containing protein</fullName>
    </recommendedName>
</protein>
<dbReference type="EnsemblMetazoa" id="BGLB001192-RC">
    <property type="protein sequence ID" value="BGLB001192-PC"/>
    <property type="gene ID" value="BGLB001192"/>
</dbReference>
<proteinExistence type="predicted"/>
<feature type="region of interest" description="Disordered" evidence="7">
    <location>
        <begin position="341"/>
        <end position="402"/>
    </location>
</feature>
<evidence type="ECO:0000256" key="3">
    <source>
        <dbReference type="ARBA" id="ARBA00023155"/>
    </source>
</evidence>
<keyword evidence="3 5" id="KW-0371">Homeobox</keyword>
<dbReference type="AlphaFoldDB" id="A0A2C9JDY3"/>
<dbReference type="VEuPathDB" id="VectorBase:BGLAX_030479"/>
<keyword evidence="4 5" id="KW-0539">Nucleus</keyword>
<dbReference type="PROSITE" id="PS00027">
    <property type="entry name" value="HOMEOBOX_1"/>
    <property type="match status" value="1"/>
</dbReference>
<evidence type="ECO:0000313" key="10">
    <source>
        <dbReference type="Proteomes" id="UP000076420"/>
    </source>
</evidence>
<feature type="compositionally biased region" description="Basic and acidic residues" evidence="7">
    <location>
        <begin position="136"/>
        <end position="146"/>
    </location>
</feature>
<dbReference type="PROSITE" id="PS50071">
    <property type="entry name" value="HOMEOBOX_2"/>
    <property type="match status" value="1"/>
</dbReference>
<dbReference type="FunFam" id="1.10.10.60:FF:000081">
    <property type="entry name" value="Empty spiracles homeobox 2"/>
    <property type="match status" value="1"/>
</dbReference>
<evidence type="ECO:0000256" key="1">
    <source>
        <dbReference type="ARBA" id="ARBA00004123"/>
    </source>
</evidence>
<dbReference type="GO" id="GO:0000981">
    <property type="term" value="F:DNA-binding transcription factor activity, RNA polymerase II-specific"/>
    <property type="evidence" value="ECO:0007669"/>
    <property type="project" value="InterPro"/>
</dbReference>
<dbReference type="PANTHER" id="PTHR24339">
    <property type="entry name" value="HOMEOBOX PROTEIN EMX-RELATED"/>
    <property type="match status" value="1"/>
</dbReference>
<dbReference type="CDD" id="cd00086">
    <property type="entry name" value="homeodomain"/>
    <property type="match status" value="1"/>
</dbReference>
<sequence>MTAAVAVMSTTNTPSVPKRHGFSIESLIGNLDSSPSSPPAPSITPPRPFPIRPVLSREPSRDEKLREREREREKEIEVQREREMREMRERESREREREVEILRERELVIETMRERERELREIRELRDREAARERDLREFRDNRDGRGSNPHQQHLSSRSNSPSSPRAEKSQTPESENRLSAWSGEEFKHILNNFHAGQLDTSGLYQPLRVCNRTIASMGALHGSGGPPGPLSVGVPSHFTHFNPLLYNLPRELTHQPHPLLAARYPGFMHSRYPMGPPPGLLFHPYRKPKRNRTAFSPSQLLQLEQAFEKNHYVVGQERKTLAVKLQLTETQVKVWFQNRRTKHKRMKAEEDTGSSGSQAEGQDGDHGKSIDGSDLTTYEDHEDDDDPCSDEEEELSVTEDC</sequence>
<evidence type="ECO:0000256" key="2">
    <source>
        <dbReference type="ARBA" id="ARBA00023125"/>
    </source>
</evidence>
<feature type="region of interest" description="Disordered" evidence="7">
    <location>
        <begin position="1"/>
        <end position="98"/>
    </location>
</feature>
<evidence type="ECO:0000256" key="4">
    <source>
        <dbReference type="ARBA" id="ARBA00023242"/>
    </source>
</evidence>
<feature type="compositionally biased region" description="Basic and acidic residues" evidence="7">
    <location>
        <begin position="58"/>
        <end position="98"/>
    </location>
</feature>
<dbReference type="SMART" id="SM00389">
    <property type="entry name" value="HOX"/>
    <property type="match status" value="1"/>
</dbReference>
<feature type="region of interest" description="Disordered" evidence="7">
    <location>
        <begin position="136"/>
        <end position="180"/>
    </location>
</feature>
<keyword evidence="2 5" id="KW-0238">DNA-binding</keyword>
<dbReference type="RefSeq" id="XP_013066010.2">
    <property type="nucleotide sequence ID" value="XM_013210556.2"/>
</dbReference>
<dbReference type="EnsemblMetazoa" id="BGLB001192-RB">
    <property type="protein sequence ID" value="BGLB001192-PB"/>
    <property type="gene ID" value="BGLB001192"/>
</dbReference>
<dbReference type="VEuPathDB" id="VectorBase:BGLB001192"/>
<dbReference type="Proteomes" id="UP000076420">
    <property type="component" value="Unassembled WGS sequence"/>
</dbReference>
<accession>A0A2C9JDY3</accession>
<dbReference type="InterPro" id="IPR050877">
    <property type="entry name" value="EMX-VAX-Noto_Homeobox_TFs"/>
</dbReference>
<dbReference type="RefSeq" id="XP_013066009.2">
    <property type="nucleotide sequence ID" value="XM_013210555.2"/>
</dbReference>
<dbReference type="OrthoDB" id="6159439at2759"/>
<gene>
    <name evidence="9" type="primary">106054613</name>
</gene>
<feature type="domain" description="Homeobox" evidence="8">
    <location>
        <begin position="287"/>
        <end position="347"/>
    </location>
</feature>
<comment type="subcellular location">
    <subcellularLocation>
        <location evidence="1 5 6">Nucleus</location>
    </subcellularLocation>
</comment>
<dbReference type="SUPFAM" id="SSF46689">
    <property type="entry name" value="Homeodomain-like"/>
    <property type="match status" value="1"/>
</dbReference>
<name>A0A2C9JDY3_BIOGL</name>
<feature type="DNA-binding region" description="Homeobox" evidence="5">
    <location>
        <begin position="289"/>
        <end position="348"/>
    </location>
</feature>
<evidence type="ECO:0000256" key="5">
    <source>
        <dbReference type="PROSITE-ProRule" id="PRU00108"/>
    </source>
</evidence>
<feature type="compositionally biased region" description="Pro residues" evidence="7">
    <location>
        <begin position="36"/>
        <end position="51"/>
    </location>
</feature>
<evidence type="ECO:0000259" key="8">
    <source>
        <dbReference type="PROSITE" id="PS50071"/>
    </source>
</evidence>
<reference evidence="9" key="1">
    <citation type="submission" date="2020-05" db="UniProtKB">
        <authorList>
            <consortium name="EnsemblMetazoa"/>
        </authorList>
    </citation>
    <scope>IDENTIFICATION</scope>
    <source>
        <strain evidence="9">BB02</strain>
    </source>
</reference>
<feature type="compositionally biased region" description="Basic and acidic residues" evidence="7">
    <location>
        <begin position="166"/>
        <end position="177"/>
    </location>
</feature>
<dbReference type="Pfam" id="PF00046">
    <property type="entry name" value="Homeodomain"/>
    <property type="match status" value="1"/>
</dbReference>
<dbReference type="InterPro" id="IPR009057">
    <property type="entry name" value="Homeodomain-like_sf"/>
</dbReference>
<feature type="compositionally biased region" description="Low complexity" evidence="7">
    <location>
        <begin position="156"/>
        <end position="165"/>
    </location>
</feature>
<evidence type="ECO:0000313" key="9">
    <source>
        <dbReference type="EnsemblMetazoa" id="BGLB001192-PC"/>
    </source>
</evidence>
<dbReference type="STRING" id="6526.A0A2C9JDY3"/>
<dbReference type="PANTHER" id="PTHR24339:SF28">
    <property type="entry name" value="E5-RELATED"/>
    <property type="match status" value="1"/>
</dbReference>
<dbReference type="GO" id="GO:0000978">
    <property type="term" value="F:RNA polymerase II cis-regulatory region sequence-specific DNA binding"/>
    <property type="evidence" value="ECO:0007669"/>
    <property type="project" value="TreeGrafter"/>
</dbReference>
<organism evidence="9 10">
    <name type="scientific">Biomphalaria glabrata</name>
    <name type="common">Bloodfluke planorb</name>
    <name type="synonym">Freshwater snail</name>
    <dbReference type="NCBI Taxonomy" id="6526"/>
    <lineage>
        <taxon>Eukaryota</taxon>
        <taxon>Metazoa</taxon>
        <taxon>Spiralia</taxon>
        <taxon>Lophotrochozoa</taxon>
        <taxon>Mollusca</taxon>
        <taxon>Gastropoda</taxon>
        <taxon>Heterobranchia</taxon>
        <taxon>Euthyneura</taxon>
        <taxon>Panpulmonata</taxon>
        <taxon>Hygrophila</taxon>
        <taxon>Lymnaeoidea</taxon>
        <taxon>Planorbidae</taxon>
        <taxon>Biomphalaria</taxon>
    </lineage>
</organism>
<feature type="compositionally biased region" description="Acidic residues" evidence="7">
    <location>
        <begin position="381"/>
        <end position="402"/>
    </location>
</feature>
<dbReference type="GO" id="GO:0005634">
    <property type="term" value="C:nucleus"/>
    <property type="evidence" value="ECO:0007669"/>
    <property type="project" value="UniProtKB-SubCell"/>
</dbReference>
<evidence type="ECO:0000256" key="6">
    <source>
        <dbReference type="RuleBase" id="RU000682"/>
    </source>
</evidence>
<evidence type="ECO:0000256" key="7">
    <source>
        <dbReference type="SAM" id="MobiDB-lite"/>
    </source>
</evidence>
<dbReference type="KEGG" id="bgt:106054613"/>
<dbReference type="InterPro" id="IPR017970">
    <property type="entry name" value="Homeobox_CS"/>
</dbReference>
<dbReference type="InterPro" id="IPR001356">
    <property type="entry name" value="HD"/>
</dbReference>